<name>A0A1Y1ZZZ3_9PLEO</name>
<dbReference type="EMBL" id="MCFA01000022">
    <property type="protein sequence ID" value="ORY15841.1"/>
    <property type="molecule type" value="Genomic_DNA"/>
</dbReference>
<organism evidence="1 2">
    <name type="scientific">Clohesyomyces aquaticus</name>
    <dbReference type="NCBI Taxonomy" id="1231657"/>
    <lineage>
        <taxon>Eukaryota</taxon>
        <taxon>Fungi</taxon>
        <taxon>Dikarya</taxon>
        <taxon>Ascomycota</taxon>
        <taxon>Pezizomycotina</taxon>
        <taxon>Dothideomycetes</taxon>
        <taxon>Pleosporomycetidae</taxon>
        <taxon>Pleosporales</taxon>
        <taxon>Lindgomycetaceae</taxon>
        <taxon>Clohesyomyces</taxon>
    </lineage>
</organism>
<protein>
    <submittedName>
        <fullName evidence="1">Uncharacterized protein</fullName>
    </submittedName>
</protein>
<evidence type="ECO:0000313" key="1">
    <source>
        <dbReference type="EMBL" id="ORY15841.1"/>
    </source>
</evidence>
<evidence type="ECO:0000313" key="2">
    <source>
        <dbReference type="Proteomes" id="UP000193144"/>
    </source>
</evidence>
<dbReference type="Proteomes" id="UP000193144">
    <property type="component" value="Unassembled WGS sequence"/>
</dbReference>
<gene>
    <name evidence="1" type="ORF">BCR34DRAFT_153552</name>
</gene>
<accession>A0A1Y1ZZZ3</accession>
<comment type="caution">
    <text evidence="1">The sequence shown here is derived from an EMBL/GenBank/DDBJ whole genome shotgun (WGS) entry which is preliminary data.</text>
</comment>
<dbReference type="AlphaFoldDB" id="A0A1Y1ZZZ3"/>
<proteinExistence type="predicted"/>
<sequence length="154" mass="17155">MDWYGLVGMGLGGYMEITIAGMGWDVSGEHWNAMHGNDIARACSSHPFFPSSILSCPVLFQVSLLPIRPSVNRQGTKQRASQTSQWVSYLVDMVPSLDFPLSYYFEFSACKISIRPGARAMMMAPHLHYLPSILLSPARRRRRAAECASPLFLA</sequence>
<keyword evidence="2" id="KW-1185">Reference proteome</keyword>
<reference evidence="1 2" key="1">
    <citation type="submission" date="2016-07" db="EMBL/GenBank/DDBJ databases">
        <title>Pervasive Adenine N6-methylation of Active Genes in Fungi.</title>
        <authorList>
            <consortium name="DOE Joint Genome Institute"/>
            <person name="Mondo S.J."/>
            <person name="Dannebaum R.O."/>
            <person name="Kuo R.C."/>
            <person name="Labutti K."/>
            <person name="Haridas S."/>
            <person name="Kuo A."/>
            <person name="Salamov A."/>
            <person name="Ahrendt S.R."/>
            <person name="Lipzen A."/>
            <person name="Sullivan W."/>
            <person name="Andreopoulos W.B."/>
            <person name="Clum A."/>
            <person name="Lindquist E."/>
            <person name="Daum C."/>
            <person name="Ramamoorthy G.K."/>
            <person name="Gryganskyi A."/>
            <person name="Culley D."/>
            <person name="Magnuson J.K."/>
            <person name="James T.Y."/>
            <person name="O'Malley M.A."/>
            <person name="Stajich J.E."/>
            <person name="Spatafora J.W."/>
            <person name="Visel A."/>
            <person name="Grigoriev I.V."/>
        </authorList>
    </citation>
    <scope>NUCLEOTIDE SEQUENCE [LARGE SCALE GENOMIC DNA]</scope>
    <source>
        <strain evidence="1 2">CBS 115471</strain>
    </source>
</reference>